<protein>
    <submittedName>
        <fullName evidence="1">Uncharacterized protein</fullName>
    </submittedName>
</protein>
<keyword evidence="2" id="KW-1185">Reference proteome</keyword>
<evidence type="ECO:0000313" key="1">
    <source>
        <dbReference type="EMBL" id="KAI0059630.1"/>
    </source>
</evidence>
<reference evidence="1" key="2">
    <citation type="journal article" date="2022" name="New Phytol.">
        <title>Evolutionary transition to the ectomycorrhizal habit in the genomes of a hyperdiverse lineage of mushroom-forming fungi.</title>
        <authorList>
            <person name="Looney B."/>
            <person name="Miyauchi S."/>
            <person name="Morin E."/>
            <person name="Drula E."/>
            <person name="Courty P.E."/>
            <person name="Kohler A."/>
            <person name="Kuo A."/>
            <person name="LaButti K."/>
            <person name="Pangilinan J."/>
            <person name="Lipzen A."/>
            <person name="Riley R."/>
            <person name="Andreopoulos W."/>
            <person name="He G."/>
            <person name="Johnson J."/>
            <person name="Nolan M."/>
            <person name="Tritt A."/>
            <person name="Barry K.W."/>
            <person name="Grigoriev I.V."/>
            <person name="Nagy L.G."/>
            <person name="Hibbett D."/>
            <person name="Henrissat B."/>
            <person name="Matheny P.B."/>
            <person name="Labbe J."/>
            <person name="Martin F.M."/>
        </authorList>
    </citation>
    <scope>NUCLEOTIDE SEQUENCE</scope>
    <source>
        <strain evidence="1">HHB10654</strain>
    </source>
</reference>
<proteinExistence type="predicted"/>
<name>A0ACB8ST58_9AGAM</name>
<accession>A0ACB8ST58</accession>
<organism evidence="1 2">
    <name type="scientific">Artomyces pyxidatus</name>
    <dbReference type="NCBI Taxonomy" id="48021"/>
    <lineage>
        <taxon>Eukaryota</taxon>
        <taxon>Fungi</taxon>
        <taxon>Dikarya</taxon>
        <taxon>Basidiomycota</taxon>
        <taxon>Agaricomycotina</taxon>
        <taxon>Agaricomycetes</taxon>
        <taxon>Russulales</taxon>
        <taxon>Auriscalpiaceae</taxon>
        <taxon>Artomyces</taxon>
    </lineage>
</organism>
<dbReference type="EMBL" id="MU277225">
    <property type="protein sequence ID" value="KAI0059630.1"/>
    <property type="molecule type" value="Genomic_DNA"/>
</dbReference>
<reference evidence="1" key="1">
    <citation type="submission" date="2021-03" db="EMBL/GenBank/DDBJ databases">
        <authorList>
            <consortium name="DOE Joint Genome Institute"/>
            <person name="Ahrendt S."/>
            <person name="Looney B.P."/>
            <person name="Miyauchi S."/>
            <person name="Morin E."/>
            <person name="Drula E."/>
            <person name="Courty P.E."/>
            <person name="Chicoki N."/>
            <person name="Fauchery L."/>
            <person name="Kohler A."/>
            <person name="Kuo A."/>
            <person name="Labutti K."/>
            <person name="Pangilinan J."/>
            <person name="Lipzen A."/>
            <person name="Riley R."/>
            <person name="Andreopoulos W."/>
            <person name="He G."/>
            <person name="Johnson J."/>
            <person name="Barry K.W."/>
            <person name="Grigoriev I.V."/>
            <person name="Nagy L."/>
            <person name="Hibbett D."/>
            <person name="Henrissat B."/>
            <person name="Matheny P.B."/>
            <person name="Labbe J."/>
            <person name="Martin F."/>
        </authorList>
    </citation>
    <scope>NUCLEOTIDE SEQUENCE</scope>
    <source>
        <strain evidence="1">HHB10654</strain>
    </source>
</reference>
<sequence length="487" mass="54390">MEGRSEARELPTESILGRLSSLNLQPGDVRVFTDLPADFNPLQPDGDEIEGPIKVTSYSFAHEVNPTITSGQSREASVNTVVNRRVHVPPKQLLKCSSCGGNESQKLYYCPCGEVRYCSTACQKSDWPLHKSACGPTTRIDIDKFYPFLAMLVELSRAHSAMPKHPATFKTVLNLPAPGTPPTVLPSGRRAVVVAVGGKPRDVPSPDPSWWPSAPNDYVRNKLWLRIIREGHLLPILSALCFALVSEIYTTTSQGKRGTPRLRLRYLSHPLADFGICRGTAKVTPQDTLAYVDVSSSPERVWFGQDPTEHYWLYFTAANGEEVYLDCGLFAFNMTLSVQAGAYADGLPMNHFPAWFRERLFHKETQELRAEVKRRSALRSAALADALASGHDVDVGVFSKFMKAVAGRDVGKEESELAKTLWLWQAGQVRDMVRSDAWKLWPTEVPLVTVADQGELDDFDDPNTDWAIKLREWKDAHKGIGKNRRRR</sequence>
<dbReference type="Proteomes" id="UP000814140">
    <property type="component" value="Unassembled WGS sequence"/>
</dbReference>
<evidence type="ECO:0000313" key="2">
    <source>
        <dbReference type="Proteomes" id="UP000814140"/>
    </source>
</evidence>
<comment type="caution">
    <text evidence="1">The sequence shown here is derived from an EMBL/GenBank/DDBJ whole genome shotgun (WGS) entry which is preliminary data.</text>
</comment>
<gene>
    <name evidence="1" type="ORF">BV25DRAFT_1889624</name>
</gene>